<dbReference type="GO" id="GO:0006457">
    <property type="term" value="P:protein folding"/>
    <property type="evidence" value="ECO:0007669"/>
    <property type="project" value="UniProtKB-UniRule"/>
</dbReference>
<evidence type="ECO:0000256" key="1">
    <source>
        <dbReference type="PROSITE-ProRule" id="PRU01250"/>
    </source>
</evidence>
<accession>A0A4Y3W8F4</accession>
<dbReference type="PROSITE" id="PS51902">
    <property type="entry name" value="CLPX_ZB"/>
    <property type="match status" value="1"/>
</dbReference>
<protein>
    <recommendedName>
        <fullName evidence="2">ClpX-type ZB domain-containing protein</fullName>
    </recommendedName>
</protein>
<dbReference type="Proteomes" id="UP000318825">
    <property type="component" value="Unassembled WGS sequence"/>
</dbReference>
<gene>
    <name evidence="3" type="ORF">NWI01_01720</name>
</gene>
<feature type="binding site" evidence="1">
    <location>
        <position position="9"/>
    </location>
    <ligand>
        <name>Zn(2+)</name>
        <dbReference type="ChEBI" id="CHEBI:29105"/>
    </ligand>
</feature>
<evidence type="ECO:0000259" key="2">
    <source>
        <dbReference type="PROSITE" id="PS51902"/>
    </source>
</evidence>
<dbReference type="Pfam" id="PF06689">
    <property type="entry name" value="zf-C4_ClpX"/>
    <property type="match status" value="1"/>
</dbReference>
<dbReference type="SUPFAM" id="SSF57716">
    <property type="entry name" value="Glucocorticoid receptor-like (DNA-binding domain)"/>
    <property type="match status" value="1"/>
</dbReference>
<keyword evidence="1" id="KW-0862">Zinc</keyword>
<keyword evidence="1" id="KW-0479">Metal-binding</keyword>
<feature type="domain" description="ClpX-type ZB" evidence="2">
    <location>
        <begin position="1"/>
        <end position="51"/>
    </location>
</feature>
<dbReference type="RefSeq" id="WP_210242929.1">
    <property type="nucleotide sequence ID" value="NZ_BJNF01000002.1"/>
</dbReference>
<reference evidence="3 4" key="1">
    <citation type="submission" date="2019-06" db="EMBL/GenBank/DDBJ databases">
        <title>Whole genome shotgun sequence of Nitrobacter winogradskyi NBRC 14297.</title>
        <authorList>
            <person name="Hosoyama A."/>
            <person name="Uohara A."/>
            <person name="Ohji S."/>
            <person name="Ichikawa N."/>
        </authorList>
    </citation>
    <scope>NUCLEOTIDE SEQUENCE [LARGE SCALE GENOMIC DNA]</scope>
    <source>
        <strain evidence="3 4">NBRC 14297</strain>
    </source>
</reference>
<dbReference type="InterPro" id="IPR059188">
    <property type="entry name" value="Znf_CLPX-like"/>
</dbReference>
<dbReference type="EMBL" id="BJNF01000002">
    <property type="protein sequence ID" value="GEC14280.1"/>
    <property type="molecule type" value="Genomic_DNA"/>
</dbReference>
<dbReference type="GO" id="GO:0046983">
    <property type="term" value="F:protein dimerization activity"/>
    <property type="evidence" value="ECO:0007669"/>
    <property type="project" value="UniProtKB-UniRule"/>
</dbReference>
<sequence length="74" mass="8463">MAEPDPVYCSFCGKSNRETDVMLAGPVRTFICAECIRDASMQVEQKRRDDVYMRDVVRCAFCRPVPIEGESRAR</sequence>
<dbReference type="InterPro" id="IPR010603">
    <property type="entry name" value="Znf_CppX_C4"/>
</dbReference>
<dbReference type="GO" id="GO:0051082">
    <property type="term" value="F:unfolded protein binding"/>
    <property type="evidence" value="ECO:0007669"/>
    <property type="project" value="UniProtKB-UniRule"/>
</dbReference>
<feature type="binding site" evidence="1">
    <location>
        <position position="12"/>
    </location>
    <ligand>
        <name>Zn(2+)</name>
        <dbReference type="ChEBI" id="CHEBI:29105"/>
    </ligand>
</feature>
<evidence type="ECO:0000313" key="4">
    <source>
        <dbReference type="Proteomes" id="UP000318825"/>
    </source>
</evidence>
<dbReference type="AlphaFoldDB" id="A0A4Y3W8F4"/>
<dbReference type="SMART" id="SM00994">
    <property type="entry name" value="zf-C4_ClpX"/>
    <property type="match status" value="1"/>
</dbReference>
<proteinExistence type="inferred from homology"/>
<name>A0A4Y3W8F4_NITWI</name>
<organism evidence="3 4">
    <name type="scientific">Nitrobacter winogradskyi</name>
    <name type="common">Nitrobacter agilis</name>
    <dbReference type="NCBI Taxonomy" id="913"/>
    <lineage>
        <taxon>Bacteria</taxon>
        <taxon>Pseudomonadati</taxon>
        <taxon>Pseudomonadota</taxon>
        <taxon>Alphaproteobacteria</taxon>
        <taxon>Hyphomicrobiales</taxon>
        <taxon>Nitrobacteraceae</taxon>
        <taxon>Nitrobacter</taxon>
    </lineage>
</organism>
<keyword evidence="1" id="KW-0143">Chaperone</keyword>
<comment type="similarity">
    <text evidence="1">Belongs to the ClpX chaperone family.</text>
</comment>
<dbReference type="GO" id="GO:0008270">
    <property type="term" value="F:zinc ion binding"/>
    <property type="evidence" value="ECO:0007669"/>
    <property type="project" value="UniProtKB-UniRule"/>
</dbReference>
<evidence type="ECO:0000313" key="3">
    <source>
        <dbReference type="EMBL" id="GEC14280.1"/>
    </source>
</evidence>
<feature type="binding site" evidence="1">
    <location>
        <position position="32"/>
    </location>
    <ligand>
        <name>Zn(2+)</name>
        <dbReference type="ChEBI" id="CHEBI:29105"/>
    </ligand>
</feature>
<comment type="caution">
    <text evidence="3">The sequence shown here is derived from an EMBL/GenBank/DDBJ whole genome shotgun (WGS) entry which is preliminary data.</text>
</comment>
<dbReference type="InterPro" id="IPR038366">
    <property type="entry name" value="Znf_CppX_C4_sf"/>
</dbReference>
<feature type="binding site" evidence="1">
    <location>
        <position position="35"/>
    </location>
    <ligand>
        <name>Zn(2+)</name>
        <dbReference type="ChEBI" id="CHEBI:29105"/>
    </ligand>
</feature>
<dbReference type="Gene3D" id="6.20.220.10">
    <property type="entry name" value="ClpX chaperone, C4-type zinc finger domain"/>
    <property type="match status" value="1"/>
</dbReference>